<evidence type="ECO:0000256" key="5">
    <source>
        <dbReference type="ARBA" id="ARBA00022692"/>
    </source>
</evidence>
<dbReference type="SUPFAM" id="SSF161098">
    <property type="entry name" value="MetI-like"/>
    <property type="match status" value="2"/>
</dbReference>
<feature type="transmembrane region" description="Helical" evidence="8">
    <location>
        <begin position="342"/>
        <end position="360"/>
    </location>
</feature>
<evidence type="ECO:0000256" key="1">
    <source>
        <dbReference type="ARBA" id="ARBA00004429"/>
    </source>
</evidence>
<feature type="transmembrane region" description="Helical" evidence="8">
    <location>
        <begin position="372"/>
        <end position="394"/>
    </location>
</feature>
<evidence type="ECO:0000313" key="11">
    <source>
        <dbReference type="Proteomes" id="UP000371041"/>
    </source>
</evidence>
<dbReference type="PANTHER" id="PTHR43357">
    <property type="entry name" value="INNER MEMBRANE ABC TRANSPORTER PERMEASE PROTEIN YDCV"/>
    <property type="match status" value="1"/>
</dbReference>
<sequence length="538" mass="55955">MIDPPNRVGGHRLFVAVAATSVLGFLAVFFAWPVVAIIGLGVGGDLLGTFAEPSTARLVGFTLGQAAASTVVALLAGMPLAFVLARVALPGKAVIRALVTVPFVLPTIVVGMAFRAVFDVDGAASSAVAIVLANAFFNVAVVARTVGGFWSHLDRRVEDSARTLGASGLRAFRSVTLPALAPAIGSATAVVFLFCSTSFGVVLVLGGGSLRTLETEIYLRTVELLDLSGAAALSLIQLSAVVTALGLASFARKRRESALRLRRADEAIRAPRGREWWVVGVAASVLAALLTPILGLLVRSVSGRNGWTFDGYRALSGTGADGTLEVSGWEAVSQSLRTAADATWIAMLLGLLASIVLVSVRRRSAEAMDAALMLPLGVSAVTIGFGYLVTLHLLPGDLRTSPLLVPFAQALVVTPLVIRTVLPVLRAIDPRLRDAAATLGAGPWRVRSAIDLPLALRSVCAAAGFGFVVALGEFGATSFLARPDTATLPVVIARLLSRPGESNLQMAYAACSLLMVVTALAVIAIESVRVRTHGVEEF</sequence>
<dbReference type="CDD" id="cd06261">
    <property type="entry name" value="TM_PBP2"/>
    <property type="match status" value="2"/>
</dbReference>
<protein>
    <submittedName>
        <fullName evidence="10">ABC transporter permease subunit</fullName>
    </submittedName>
</protein>
<dbReference type="InterPro" id="IPR000515">
    <property type="entry name" value="MetI-like"/>
</dbReference>
<dbReference type="Pfam" id="PF00528">
    <property type="entry name" value="BPD_transp_1"/>
    <property type="match status" value="2"/>
</dbReference>
<evidence type="ECO:0000256" key="4">
    <source>
        <dbReference type="ARBA" id="ARBA00022519"/>
    </source>
</evidence>
<comment type="similarity">
    <text evidence="8">Belongs to the binding-protein-dependent transport system permease family.</text>
</comment>
<name>A0A5Q3QCG9_9PSEU</name>
<feature type="transmembrane region" description="Helical" evidence="8">
    <location>
        <begin position="58"/>
        <end position="85"/>
    </location>
</feature>
<evidence type="ECO:0000256" key="3">
    <source>
        <dbReference type="ARBA" id="ARBA00022475"/>
    </source>
</evidence>
<keyword evidence="11" id="KW-1185">Reference proteome</keyword>
<organism evidence="10 11">
    <name type="scientific">Allosaccharopolyspora coralli</name>
    <dbReference type="NCBI Taxonomy" id="2665642"/>
    <lineage>
        <taxon>Bacteria</taxon>
        <taxon>Bacillati</taxon>
        <taxon>Actinomycetota</taxon>
        <taxon>Actinomycetes</taxon>
        <taxon>Pseudonocardiales</taxon>
        <taxon>Pseudonocardiaceae</taxon>
        <taxon>Allosaccharopolyspora</taxon>
    </lineage>
</organism>
<feature type="transmembrane region" description="Helical" evidence="8">
    <location>
        <begin position="276"/>
        <end position="298"/>
    </location>
</feature>
<dbReference type="InterPro" id="IPR035906">
    <property type="entry name" value="MetI-like_sf"/>
</dbReference>
<feature type="transmembrane region" description="Helical" evidence="8">
    <location>
        <begin position="454"/>
        <end position="472"/>
    </location>
</feature>
<feature type="transmembrane region" description="Helical" evidence="8">
    <location>
        <begin position="97"/>
        <end position="118"/>
    </location>
</feature>
<feature type="domain" description="ABC transmembrane type-1" evidence="9">
    <location>
        <begin position="59"/>
        <end position="246"/>
    </location>
</feature>
<accession>A0A5Q3QCG9</accession>
<dbReference type="Proteomes" id="UP000371041">
    <property type="component" value="Chromosome"/>
</dbReference>
<keyword evidence="6 8" id="KW-1133">Transmembrane helix</keyword>
<dbReference type="KEGG" id="sace:GIY23_04170"/>
<keyword evidence="2 8" id="KW-0813">Transport</keyword>
<feature type="domain" description="ABC transmembrane type-1" evidence="9">
    <location>
        <begin position="332"/>
        <end position="526"/>
    </location>
</feature>
<dbReference type="Gene3D" id="1.10.3720.10">
    <property type="entry name" value="MetI-like"/>
    <property type="match status" value="2"/>
</dbReference>
<evidence type="ECO:0000256" key="8">
    <source>
        <dbReference type="RuleBase" id="RU363032"/>
    </source>
</evidence>
<proteinExistence type="inferred from homology"/>
<evidence type="ECO:0000256" key="2">
    <source>
        <dbReference type="ARBA" id="ARBA00022448"/>
    </source>
</evidence>
<comment type="subcellular location">
    <subcellularLocation>
        <location evidence="1">Cell inner membrane</location>
        <topology evidence="1">Multi-pass membrane protein</topology>
    </subcellularLocation>
    <subcellularLocation>
        <location evidence="8">Cell membrane</location>
        <topology evidence="8">Multi-pass membrane protein</topology>
    </subcellularLocation>
</comment>
<dbReference type="GO" id="GO:0005886">
    <property type="term" value="C:plasma membrane"/>
    <property type="evidence" value="ECO:0007669"/>
    <property type="project" value="UniProtKB-SubCell"/>
</dbReference>
<dbReference type="EMBL" id="CP045929">
    <property type="protein sequence ID" value="QGK72033.1"/>
    <property type="molecule type" value="Genomic_DNA"/>
</dbReference>
<evidence type="ECO:0000256" key="6">
    <source>
        <dbReference type="ARBA" id="ARBA00022989"/>
    </source>
</evidence>
<dbReference type="AlphaFoldDB" id="A0A5Q3QCG9"/>
<evidence type="ECO:0000313" key="10">
    <source>
        <dbReference type="EMBL" id="QGK72033.1"/>
    </source>
</evidence>
<feature type="transmembrane region" description="Helical" evidence="8">
    <location>
        <begin position="12"/>
        <end position="38"/>
    </location>
</feature>
<dbReference type="PANTHER" id="PTHR43357:SF4">
    <property type="entry name" value="INNER MEMBRANE ABC TRANSPORTER PERMEASE PROTEIN YDCV"/>
    <property type="match status" value="1"/>
</dbReference>
<dbReference type="PROSITE" id="PS50928">
    <property type="entry name" value="ABC_TM1"/>
    <property type="match status" value="2"/>
</dbReference>
<evidence type="ECO:0000256" key="7">
    <source>
        <dbReference type="ARBA" id="ARBA00023136"/>
    </source>
</evidence>
<gene>
    <name evidence="10" type="ORF">GIY23_04170</name>
</gene>
<keyword evidence="7 8" id="KW-0472">Membrane</keyword>
<feature type="transmembrane region" description="Helical" evidence="8">
    <location>
        <begin position="406"/>
        <end position="425"/>
    </location>
</feature>
<reference evidence="11" key="1">
    <citation type="submission" date="2019-11" db="EMBL/GenBank/DDBJ databases">
        <title>The complete genome sequence of Saccharopolyspora sp. E2A.</title>
        <authorList>
            <person name="Zhang G."/>
        </authorList>
    </citation>
    <scope>NUCLEOTIDE SEQUENCE [LARGE SCALE GENOMIC DNA]</scope>
    <source>
        <strain evidence="11">E2A</strain>
    </source>
</reference>
<keyword evidence="5 8" id="KW-0812">Transmembrane</keyword>
<feature type="transmembrane region" description="Helical" evidence="8">
    <location>
        <begin position="506"/>
        <end position="525"/>
    </location>
</feature>
<evidence type="ECO:0000259" key="9">
    <source>
        <dbReference type="PROSITE" id="PS50928"/>
    </source>
</evidence>
<dbReference type="GO" id="GO:0055085">
    <property type="term" value="P:transmembrane transport"/>
    <property type="evidence" value="ECO:0007669"/>
    <property type="project" value="InterPro"/>
</dbReference>
<feature type="transmembrane region" description="Helical" evidence="8">
    <location>
        <begin position="227"/>
        <end position="251"/>
    </location>
</feature>
<keyword evidence="4" id="KW-0997">Cell inner membrane</keyword>
<keyword evidence="3" id="KW-1003">Cell membrane</keyword>
<feature type="transmembrane region" description="Helical" evidence="8">
    <location>
        <begin position="179"/>
        <end position="207"/>
    </location>
</feature>
<feature type="transmembrane region" description="Helical" evidence="8">
    <location>
        <begin position="124"/>
        <end position="146"/>
    </location>
</feature>